<proteinExistence type="predicted"/>
<comment type="caution">
    <text evidence="2">The sequence shown here is derived from an EMBL/GenBank/DDBJ whole genome shotgun (WGS) entry which is preliminary data.</text>
</comment>
<evidence type="ECO:0000256" key="1">
    <source>
        <dbReference type="SAM" id="MobiDB-lite"/>
    </source>
</evidence>
<feature type="compositionally biased region" description="Polar residues" evidence="1">
    <location>
        <begin position="34"/>
        <end position="67"/>
    </location>
</feature>
<sequence>MSTLTPEDQPTRARSKSITLNQPRNATHILGGTCNDTLQVSSPPKSKSMLDLSSPQPETTAENSTNPHSLLVLQFKNKHGGKDKRIDSQESLNKPGAQVSLIRIQHEAPTNCV</sequence>
<protein>
    <submittedName>
        <fullName evidence="2">Uncharacterized protein</fullName>
    </submittedName>
</protein>
<accession>A0A4Z1HRB1</accession>
<organism evidence="2 3">
    <name type="scientific">Botryotinia convoluta</name>
    <dbReference type="NCBI Taxonomy" id="54673"/>
    <lineage>
        <taxon>Eukaryota</taxon>
        <taxon>Fungi</taxon>
        <taxon>Dikarya</taxon>
        <taxon>Ascomycota</taxon>
        <taxon>Pezizomycotina</taxon>
        <taxon>Leotiomycetes</taxon>
        <taxon>Helotiales</taxon>
        <taxon>Sclerotiniaceae</taxon>
        <taxon>Botryotinia</taxon>
    </lineage>
</organism>
<gene>
    <name evidence="2" type="ORF">BCON_0158g00120</name>
</gene>
<evidence type="ECO:0000313" key="3">
    <source>
        <dbReference type="Proteomes" id="UP000297527"/>
    </source>
</evidence>
<feature type="region of interest" description="Disordered" evidence="1">
    <location>
        <begin position="1"/>
        <end position="67"/>
    </location>
</feature>
<dbReference type="AlphaFoldDB" id="A0A4Z1HRB1"/>
<reference evidence="2 3" key="1">
    <citation type="submission" date="2017-12" db="EMBL/GenBank/DDBJ databases">
        <title>Comparative genomics of Botrytis spp.</title>
        <authorList>
            <person name="Valero-Jimenez C.A."/>
            <person name="Tapia P."/>
            <person name="Veloso J."/>
            <person name="Silva-Moreno E."/>
            <person name="Staats M."/>
            <person name="Valdes J.H."/>
            <person name="Van Kan J.A.L."/>
        </authorList>
    </citation>
    <scope>NUCLEOTIDE SEQUENCE [LARGE SCALE GENOMIC DNA]</scope>
    <source>
        <strain evidence="2 3">MUCL11595</strain>
    </source>
</reference>
<keyword evidence="3" id="KW-1185">Reference proteome</keyword>
<dbReference type="EMBL" id="PQXN01000158">
    <property type="protein sequence ID" value="TGO51586.1"/>
    <property type="molecule type" value="Genomic_DNA"/>
</dbReference>
<evidence type="ECO:0000313" key="2">
    <source>
        <dbReference type="EMBL" id="TGO51586.1"/>
    </source>
</evidence>
<dbReference type="OrthoDB" id="3531264at2759"/>
<name>A0A4Z1HRB1_9HELO</name>
<dbReference type="Proteomes" id="UP000297527">
    <property type="component" value="Unassembled WGS sequence"/>
</dbReference>
<feature type="compositionally biased region" description="Polar residues" evidence="1">
    <location>
        <begin position="16"/>
        <end position="25"/>
    </location>
</feature>